<evidence type="ECO:0000256" key="3">
    <source>
        <dbReference type="ARBA" id="ARBA00010617"/>
    </source>
</evidence>
<evidence type="ECO:0000256" key="2">
    <source>
        <dbReference type="ARBA" id="ARBA00005179"/>
    </source>
</evidence>
<comment type="similarity">
    <text evidence="3 10">Belongs to the cytochrome P450 family.</text>
</comment>
<evidence type="ECO:0000256" key="8">
    <source>
        <dbReference type="ARBA" id="ARBA00023033"/>
    </source>
</evidence>
<organism evidence="11 12">
    <name type="scientific">Schizophyllum amplum</name>
    <dbReference type="NCBI Taxonomy" id="97359"/>
    <lineage>
        <taxon>Eukaryota</taxon>
        <taxon>Fungi</taxon>
        <taxon>Dikarya</taxon>
        <taxon>Basidiomycota</taxon>
        <taxon>Agaricomycotina</taxon>
        <taxon>Agaricomycetes</taxon>
        <taxon>Agaricomycetidae</taxon>
        <taxon>Agaricales</taxon>
        <taxon>Schizophyllaceae</taxon>
        <taxon>Schizophyllum</taxon>
    </lineage>
</organism>
<evidence type="ECO:0000256" key="7">
    <source>
        <dbReference type="ARBA" id="ARBA00023004"/>
    </source>
</evidence>
<dbReference type="SUPFAM" id="SSF48264">
    <property type="entry name" value="Cytochrome P450"/>
    <property type="match status" value="1"/>
</dbReference>
<dbReference type="PANTHER" id="PTHR46300">
    <property type="entry name" value="P450, PUTATIVE (EUROFUNG)-RELATED-RELATED"/>
    <property type="match status" value="1"/>
</dbReference>
<dbReference type="STRING" id="97359.A0A550C085"/>
<dbReference type="OrthoDB" id="2789670at2759"/>
<proteinExistence type="inferred from homology"/>
<dbReference type="PRINTS" id="PR00385">
    <property type="entry name" value="P450"/>
</dbReference>
<keyword evidence="12" id="KW-1185">Reference proteome</keyword>
<dbReference type="PANTHER" id="PTHR46300:SF1">
    <property type="entry name" value="P450, PUTATIVE (EUROFUNG)-RELATED"/>
    <property type="match status" value="1"/>
</dbReference>
<dbReference type="GO" id="GO:0016705">
    <property type="term" value="F:oxidoreductase activity, acting on paired donors, with incorporation or reduction of molecular oxygen"/>
    <property type="evidence" value="ECO:0007669"/>
    <property type="project" value="InterPro"/>
</dbReference>
<protein>
    <submittedName>
        <fullName evidence="11">Cytochrome P450</fullName>
    </submittedName>
</protein>
<keyword evidence="7 9" id="KW-0408">Iron</keyword>
<dbReference type="CDD" id="cd11065">
    <property type="entry name" value="CYP64-like"/>
    <property type="match status" value="1"/>
</dbReference>
<dbReference type="EMBL" id="VDMD01000038">
    <property type="protein sequence ID" value="TRM58193.1"/>
    <property type="molecule type" value="Genomic_DNA"/>
</dbReference>
<dbReference type="Gene3D" id="1.10.630.10">
    <property type="entry name" value="Cytochrome P450"/>
    <property type="match status" value="1"/>
</dbReference>
<evidence type="ECO:0000256" key="4">
    <source>
        <dbReference type="ARBA" id="ARBA00022617"/>
    </source>
</evidence>
<evidence type="ECO:0000256" key="9">
    <source>
        <dbReference type="PIRSR" id="PIRSR602401-1"/>
    </source>
</evidence>
<dbReference type="GO" id="GO:0020037">
    <property type="term" value="F:heme binding"/>
    <property type="evidence" value="ECO:0007669"/>
    <property type="project" value="InterPro"/>
</dbReference>
<keyword evidence="6 10" id="KW-0560">Oxidoreductase</keyword>
<dbReference type="GO" id="GO:0005506">
    <property type="term" value="F:iron ion binding"/>
    <property type="evidence" value="ECO:0007669"/>
    <property type="project" value="InterPro"/>
</dbReference>
<reference evidence="11 12" key="1">
    <citation type="journal article" date="2019" name="New Phytol.">
        <title>Comparative genomics reveals unique wood-decay strategies and fruiting body development in the Schizophyllaceae.</title>
        <authorList>
            <person name="Almasi E."/>
            <person name="Sahu N."/>
            <person name="Krizsan K."/>
            <person name="Balint B."/>
            <person name="Kovacs G.M."/>
            <person name="Kiss B."/>
            <person name="Cseklye J."/>
            <person name="Drula E."/>
            <person name="Henrissat B."/>
            <person name="Nagy I."/>
            <person name="Chovatia M."/>
            <person name="Adam C."/>
            <person name="LaButti K."/>
            <person name="Lipzen A."/>
            <person name="Riley R."/>
            <person name="Grigoriev I.V."/>
            <person name="Nagy L.G."/>
        </authorList>
    </citation>
    <scope>NUCLEOTIDE SEQUENCE [LARGE SCALE GENOMIC DNA]</scope>
    <source>
        <strain evidence="11 12">NL-1724</strain>
    </source>
</reference>
<comment type="caution">
    <text evidence="11">The sequence shown here is derived from an EMBL/GenBank/DDBJ whole genome shotgun (WGS) entry which is preliminary data.</text>
</comment>
<feature type="binding site" description="axial binding residue" evidence="9">
    <location>
        <position position="437"/>
    </location>
    <ligand>
        <name>heme</name>
        <dbReference type="ChEBI" id="CHEBI:30413"/>
    </ligand>
    <ligandPart>
        <name>Fe</name>
        <dbReference type="ChEBI" id="CHEBI:18248"/>
    </ligandPart>
</feature>
<gene>
    <name evidence="11" type="ORF">BD626DRAFT_188171</name>
</gene>
<keyword evidence="5 9" id="KW-0479">Metal-binding</keyword>
<dbReference type="PROSITE" id="PS00086">
    <property type="entry name" value="CYTOCHROME_P450"/>
    <property type="match status" value="1"/>
</dbReference>
<evidence type="ECO:0000313" key="12">
    <source>
        <dbReference type="Proteomes" id="UP000320762"/>
    </source>
</evidence>
<accession>A0A550C085</accession>
<dbReference type="PRINTS" id="PR00463">
    <property type="entry name" value="EP450I"/>
</dbReference>
<evidence type="ECO:0000313" key="11">
    <source>
        <dbReference type="EMBL" id="TRM58193.1"/>
    </source>
</evidence>
<comment type="pathway">
    <text evidence="2">Secondary metabolite biosynthesis.</text>
</comment>
<dbReference type="InterPro" id="IPR002401">
    <property type="entry name" value="Cyt_P450_E_grp-I"/>
</dbReference>
<dbReference type="InterPro" id="IPR050364">
    <property type="entry name" value="Cytochrome_P450_fung"/>
</dbReference>
<dbReference type="AlphaFoldDB" id="A0A550C085"/>
<evidence type="ECO:0000256" key="6">
    <source>
        <dbReference type="ARBA" id="ARBA00023002"/>
    </source>
</evidence>
<evidence type="ECO:0000256" key="10">
    <source>
        <dbReference type="RuleBase" id="RU000461"/>
    </source>
</evidence>
<sequence length="520" mass="57645">MAVLDIHSQTIALVLLTATLLVYIKNRIANKGNSGVPLPPGPKGHWLWGVSIPDAFAYRFFETQTQIYGPIFSFRQGPFSPVSVVIGRMKPAVEVMEKEGAGTMDRPRQIAAGETLSGGMRMLLTPAGDRFKKLRRALHSHLQPKSITTYTPTMMAMAKQHLFDIVDAPERHQDHAKQYAAAVVMVLAYGKVPKSYDDPEVQAVNRCLTRLGVSLRPGVWKVDIYPWLKYVPGYLRWLQEGHQEELDLFKTQLAEVKERKARNDPTLKPSFGAYVIEQQQALGLDDGEAAYLAGSMFGAGSDTTASAISVCVMAAATHPEAQEKVAQELEAVIGRGRVPTYADKDVLPQTMAFVLESFRWRPVTAGGAPHKATKDIIWEGQLIPAGATVYGNVWSVGRDPACFPDPEAFNPQRWLDEEGNLREDMKNYPFGFGRRVCPGSHMATASVFLNTALLLWAFKINADPCRPINVLAFTESANAHPQPFSVKWESRFRGKDGRLLSWEEGGQALREALEEYGAEF</sequence>
<dbReference type="Proteomes" id="UP000320762">
    <property type="component" value="Unassembled WGS sequence"/>
</dbReference>
<keyword evidence="8 10" id="KW-0503">Monooxygenase</keyword>
<comment type="cofactor">
    <cofactor evidence="1 9">
        <name>heme</name>
        <dbReference type="ChEBI" id="CHEBI:30413"/>
    </cofactor>
</comment>
<name>A0A550C085_9AGAR</name>
<dbReference type="InterPro" id="IPR017972">
    <property type="entry name" value="Cyt_P450_CS"/>
</dbReference>
<dbReference type="GO" id="GO:0004497">
    <property type="term" value="F:monooxygenase activity"/>
    <property type="evidence" value="ECO:0007669"/>
    <property type="project" value="UniProtKB-KW"/>
</dbReference>
<keyword evidence="4 9" id="KW-0349">Heme</keyword>
<dbReference type="InterPro" id="IPR036396">
    <property type="entry name" value="Cyt_P450_sf"/>
</dbReference>
<dbReference type="Pfam" id="PF00067">
    <property type="entry name" value="p450"/>
    <property type="match status" value="1"/>
</dbReference>
<evidence type="ECO:0000256" key="1">
    <source>
        <dbReference type="ARBA" id="ARBA00001971"/>
    </source>
</evidence>
<dbReference type="InterPro" id="IPR001128">
    <property type="entry name" value="Cyt_P450"/>
</dbReference>
<evidence type="ECO:0000256" key="5">
    <source>
        <dbReference type="ARBA" id="ARBA00022723"/>
    </source>
</evidence>